<feature type="transmembrane region" description="Helical" evidence="1">
    <location>
        <begin position="61"/>
        <end position="80"/>
    </location>
</feature>
<dbReference type="AlphaFoldDB" id="A0A0C3CFS5"/>
<sequence>METTNLTAAYYQRYQIYLIEQSHGFLGYWKESTMKRLDRATWRTERHSPDEHILILFRHSAPAVFFLLFPLASWLLAMIYI</sequence>
<organism evidence="2 3">
    <name type="scientific">Hebeloma cylindrosporum</name>
    <dbReference type="NCBI Taxonomy" id="76867"/>
    <lineage>
        <taxon>Eukaryota</taxon>
        <taxon>Fungi</taxon>
        <taxon>Dikarya</taxon>
        <taxon>Basidiomycota</taxon>
        <taxon>Agaricomycotina</taxon>
        <taxon>Agaricomycetes</taxon>
        <taxon>Agaricomycetidae</taxon>
        <taxon>Agaricales</taxon>
        <taxon>Agaricineae</taxon>
        <taxon>Hymenogastraceae</taxon>
        <taxon>Hebeloma</taxon>
    </lineage>
</organism>
<gene>
    <name evidence="2" type="ORF">M413DRAFT_134947</name>
</gene>
<evidence type="ECO:0000256" key="1">
    <source>
        <dbReference type="SAM" id="Phobius"/>
    </source>
</evidence>
<dbReference type="Proteomes" id="UP000053424">
    <property type="component" value="Unassembled WGS sequence"/>
</dbReference>
<protein>
    <submittedName>
        <fullName evidence="2">Uncharacterized protein</fullName>
    </submittedName>
</protein>
<proteinExistence type="predicted"/>
<keyword evidence="3" id="KW-1185">Reference proteome</keyword>
<reference evidence="2 3" key="1">
    <citation type="submission" date="2014-04" db="EMBL/GenBank/DDBJ databases">
        <authorList>
            <consortium name="DOE Joint Genome Institute"/>
            <person name="Kuo A."/>
            <person name="Gay G."/>
            <person name="Dore J."/>
            <person name="Kohler A."/>
            <person name="Nagy L.G."/>
            <person name="Floudas D."/>
            <person name="Copeland A."/>
            <person name="Barry K.W."/>
            <person name="Cichocki N."/>
            <person name="Veneault-Fourrey C."/>
            <person name="LaButti K."/>
            <person name="Lindquist E.A."/>
            <person name="Lipzen A."/>
            <person name="Lundell T."/>
            <person name="Morin E."/>
            <person name="Murat C."/>
            <person name="Sun H."/>
            <person name="Tunlid A."/>
            <person name="Henrissat B."/>
            <person name="Grigoriev I.V."/>
            <person name="Hibbett D.S."/>
            <person name="Martin F."/>
            <person name="Nordberg H.P."/>
            <person name="Cantor M.N."/>
            <person name="Hua S.X."/>
        </authorList>
    </citation>
    <scope>NUCLEOTIDE SEQUENCE [LARGE SCALE GENOMIC DNA]</scope>
    <source>
        <strain evidence="3">h7</strain>
    </source>
</reference>
<keyword evidence="1" id="KW-0472">Membrane</keyword>
<keyword evidence="1" id="KW-0812">Transmembrane</keyword>
<dbReference type="EMBL" id="KN831778">
    <property type="protein sequence ID" value="KIM42481.1"/>
    <property type="molecule type" value="Genomic_DNA"/>
</dbReference>
<evidence type="ECO:0000313" key="2">
    <source>
        <dbReference type="EMBL" id="KIM42481.1"/>
    </source>
</evidence>
<keyword evidence="1" id="KW-1133">Transmembrane helix</keyword>
<evidence type="ECO:0000313" key="3">
    <source>
        <dbReference type="Proteomes" id="UP000053424"/>
    </source>
</evidence>
<accession>A0A0C3CFS5</accession>
<reference evidence="3" key="2">
    <citation type="submission" date="2015-01" db="EMBL/GenBank/DDBJ databases">
        <title>Evolutionary Origins and Diversification of the Mycorrhizal Mutualists.</title>
        <authorList>
            <consortium name="DOE Joint Genome Institute"/>
            <consortium name="Mycorrhizal Genomics Consortium"/>
            <person name="Kohler A."/>
            <person name="Kuo A."/>
            <person name="Nagy L.G."/>
            <person name="Floudas D."/>
            <person name="Copeland A."/>
            <person name="Barry K.W."/>
            <person name="Cichocki N."/>
            <person name="Veneault-Fourrey C."/>
            <person name="LaButti K."/>
            <person name="Lindquist E.A."/>
            <person name="Lipzen A."/>
            <person name="Lundell T."/>
            <person name="Morin E."/>
            <person name="Murat C."/>
            <person name="Riley R."/>
            <person name="Ohm R."/>
            <person name="Sun H."/>
            <person name="Tunlid A."/>
            <person name="Henrissat B."/>
            <person name="Grigoriev I.V."/>
            <person name="Hibbett D.S."/>
            <person name="Martin F."/>
        </authorList>
    </citation>
    <scope>NUCLEOTIDE SEQUENCE [LARGE SCALE GENOMIC DNA]</scope>
    <source>
        <strain evidence="3">h7</strain>
    </source>
</reference>
<dbReference type="HOGENOM" id="CLU_2574137_0_0_1"/>
<name>A0A0C3CFS5_HEBCY</name>